<feature type="transmembrane region" description="Helical" evidence="2">
    <location>
        <begin position="50"/>
        <end position="72"/>
    </location>
</feature>
<dbReference type="InterPro" id="IPR012373">
    <property type="entry name" value="Ferrdict_sens_TM"/>
</dbReference>
<dbReference type="RefSeq" id="WP_380905536.1">
    <property type="nucleotide sequence ID" value="NZ_JBHUEG010000012.1"/>
</dbReference>
<dbReference type="Gene3D" id="2.60.120.1440">
    <property type="match status" value="1"/>
</dbReference>
<keyword evidence="2" id="KW-1133">Transmembrane helix</keyword>
<dbReference type="PANTHER" id="PTHR30273">
    <property type="entry name" value="PERIPLASMIC SIGNAL SENSOR AND SIGMA FACTOR ACTIVATOR FECR-RELATED"/>
    <property type="match status" value="1"/>
</dbReference>
<dbReference type="PANTHER" id="PTHR30273:SF2">
    <property type="entry name" value="PROTEIN FECR"/>
    <property type="match status" value="1"/>
</dbReference>
<dbReference type="Proteomes" id="UP001597545">
    <property type="component" value="Unassembled WGS sequence"/>
</dbReference>
<dbReference type="PIRSF" id="PIRSF018266">
    <property type="entry name" value="FecR"/>
    <property type="match status" value="1"/>
</dbReference>
<evidence type="ECO:0000256" key="2">
    <source>
        <dbReference type="SAM" id="Phobius"/>
    </source>
</evidence>
<keyword evidence="2" id="KW-0812">Transmembrane</keyword>
<accession>A0ABW5KK08</accession>
<evidence type="ECO:0000313" key="5">
    <source>
        <dbReference type="Proteomes" id="UP001597545"/>
    </source>
</evidence>
<dbReference type="InterPro" id="IPR006860">
    <property type="entry name" value="FecR"/>
</dbReference>
<name>A0ABW5KK08_9SPHI</name>
<organism evidence="4 5">
    <name type="scientific">Sphingobacterium suaedae</name>
    <dbReference type="NCBI Taxonomy" id="1686402"/>
    <lineage>
        <taxon>Bacteria</taxon>
        <taxon>Pseudomonadati</taxon>
        <taxon>Bacteroidota</taxon>
        <taxon>Sphingobacteriia</taxon>
        <taxon>Sphingobacteriales</taxon>
        <taxon>Sphingobacteriaceae</taxon>
        <taxon>Sphingobacterium</taxon>
    </lineage>
</organism>
<keyword evidence="5" id="KW-1185">Reference proteome</keyword>
<feature type="compositionally biased region" description="Basic and acidic residues" evidence="1">
    <location>
        <begin position="11"/>
        <end position="20"/>
    </location>
</feature>
<sequence length="289" mass="32367">MDKQNQPLQSEGERVKEQDHSLSERLYNRIIDSYNLYETKRLRRVKAMQLVALWIGVVMFTGITMWRATAIWTKNKTIQPQVQLISAFHTSKKITLPDSTVVVLHPKSSLSVVSGFNEKDRSVLLVGGAFFDVKRNPAKPFIVKSSNFTTTVLGTKFAVNASEEGDINSIFLEEGKVSIQIGQNHQILSPEQKFTYHRSTDTWQIQNVKGVSFDMSNGSILLNAVSFEVLQECLNEYFGIKLKTKNAKALAVGYRLRLGLSLDPGAIADILEAVSNCRTAVDRTSINII</sequence>
<reference evidence="5" key="1">
    <citation type="journal article" date="2019" name="Int. J. Syst. Evol. Microbiol.">
        <title>The Global Catalogue of Microorganisms (GCM) 10K type strain sequencing project: providing services to taxonomists for standard genome sequencing and annotation.</title>
        <authorList>
            <consortium name="The Broad Institute Genomics Platform"/>
            <consortium name="The Broad Institute Genome Sequencing Center for Infectious Disease"/>
            <person name="Wu L."/>
            <person name="Ma J."/>
        </authorList>
    </citation>
    <scope>NUCLEOTIDE SEQUENCE [LARGE SCALE GENOMIC DNA]</scope>
    <source>
        <strain evidence="5">KCTC 42662</strain>
    </source>
</reference>
<evidence type="ECO:0000259" key="3">
    <source>
        <dbReference type="Pfam" id="PF04773"/>
    </source>
</evidence>
<dbReference type="Pfam" id="PF04773">
    <property type="entry name" value="FecR"/>
    <property type="match status" value="1"/>
</dbReference>
<feature type="domain" description="FecR protein" evidence="3">
    <location>
        <begin position="90"/>
        <end position="177"/>
    </location>
</feature>
<gene>
    <name evidence="4" type="ORF">ACFSR5_16335</name>
</gene>
<proteinExistence type="predicted"/>
<feature type="region of interest" description="Disordered" evidence="1">
    <location>
        <begin position="1"/>
        <end position="20"/>
    </location>
</feature>
<dbReference type="EMBL" id="JBHULR010000015">
    <property type="protein sequence ID" value="MFD2549217.1"/>
    <property type="molecule type" value="Genomic_DNA"/>
</dbReference>
<evidence type="ECO:0000256" key="1">
    <source>
        <dbReference type="SAM" id="MobiDB-lite"/>
    </source>
</evidence>
<protein>
    <submittedName>
        <fullName evidence="4">FecR family protein</fullName>
    </submittedName>
</protein>
<comment type="caution">
    <text evidence="4">The sequence shown here is derived from an EMBL/GenBank/DDBJ whole genome shotgun (WGS) entry which is preliminary data.</text>
</comment>
<evidence type="ECO:0000313" key="4">
    <source>
        <dbReference type="EMBL" id="MFD2549217.1"/>
    </source>
</evidence>
<keyword evidence="2" id="KW-0472">Membrane</keyword>